<reference evidence="2 3" key="1">
    <citation type="submission" date="2018-08" db="EMBL/GenBank/DDBJ databases">
        <title>Complete genome sequencing of Blastochloris tepida GI.</title>
        <authorList>
            <person name="Tsukatani Y."/>
            <person name="Mori H."/>
        </authorList>
    </citation>
    <scope>NUCLEOTIDE SEQUENCE [LARGE SCALE GENOMIC DNA]</scope>
    <source>
        <strain evidence="2 3">GI</strain>
    </source>
</reference>
<dbReference type="AlphaFoldDB" id="A0A348FYB1"/>
<evidence type="ECO:0000313" key="2">
    <source>
        <dbReference type="EMBL" id="BBF92294.1"/>
    </source>
</evidence>
<dbReference type="KEGG" id="blag:BLTE_09790"/>
<feature type="compositionally biased region" description="Basic and acidic residues" evidence="1">
    <location>
        <begin position="46"/>
        <end position="66"/>
    </location>
</feature>
<protein>
    <submittedName>
        <fullName evidence="2">Uncharacterized protein</fullName>
    </submittedName>
</protein>
<sequence>MTDGGAVGPKQKVNGPPHPNGPGVEAFSSPAGRFFRWKTETVSGRSLRDTGNHMSRRDQVKARAIQ</sequence>
<organism evidence="2 3">
    <name type="scientific">Blastochloris tepida</name>
    <dbReference type="NCBI Taxonomy" id="2233851"/>
    <lineage>
        <taxon>Bacteria</taxon>
        <taxon>Pseudomonadati</taxon>
        <taxon>Pseudomonadota</taxon>
        <taxon>Alphaproteobacteria</taxon>
        <taxon>Hyphomicrobiales</taxon>
        <taxon>Blastochloridaceae</taxon>
        <taxon>Blastochloris</taxon>
    </lineage>
</organism>
<feature type="region of interest" description="Disordered" evidence="1">
    <location>
        <begin position="1"/>
        <end position="66"/>
    </location>
</feature>
<dbReference type="EMBL" id="AP018907">
    <property type="protein sequence ID" value="BBF92294.1"/>
    <property type="molecule type" value="Genomic_DNA"/>
</dbReference>
<proteinExistence type="predicted"/>
<dbReference type="Proteomes" id="UP000266934">
    <property type="component" value="Chromosome"/>
</dbReference>
<evidence type="ECO:0000313" key="3">
    <source>
        <dbReference type="Proteomes" id="UP000266934"/>
    </source>
</evidence>
<name>A0A348FYB1_9HYPH</name>
<evidence type="ECO:0000256" key="1">
    <source>
        <dbReference type="SAM" id="MobiDB-lite"/>
    </source>
</evidence>
<keyword evidence="3" id="KW-1185">Reference proteome</keyword>
<gene>
    <name evidence="2" type="ORF">BLTE_09790</name>
</gene>
<accession>A0A348FYB1</accession>